<dbReference type="InterPro" id="IPR036188">
    <property type="entry name" value="FAD/NAD-bd_sf"/>
</dbReference>
<organism evidence="4 5">
    <name type="scientific">Arthrobacter mangrovi</name>
    <dbReference type="NCBI Taxonomy" id="2966350"/>
    <lineage>
        <taxon>Bacteria</taxon>
        <taxon>Bacillati</taxon>
        <taxon>Actinomycetota</taxon>
        <taxon>Actinomycetes</taxon>
        <taxon>Micrococcales</taxon>
        <taxon>Micrococcaceae</taxon>
        <taxon>Arthrobacter</taxon>
    </lineage>
</organism>
<keyword evidence="1" id="KW-0560">Oxidoreductase</keyword>
<dbReference type="PANTHER" id="PTHR13789:SF309">
    <property type="entry name" value="PUTATIVE (AFU_ORTHOLOGUE AFUA_6G14510)-RELATED"/>
    <property type="match status" value="1"/>
</dbReference>
<evidence type="ECO:0000259" key="3">
    <source>
        <dbReference type="Pfam" id="PF01494"/>
    </source>
</evidence>
<dbReference type="Gene3D" id="3.50.50.60">
    <property type="entry name" value="FAD/NAD(P)-binding domain"/>
    <property type="match status" value="1"/>
</dbReference>
<dbReference type="InterPro" id="IPR002938">
    <property type="entry name" value="FAD-bd"/>
</dbReference>
<keyword evidence="2 4" id="KW-0503">Monooxygenase</keyword>
<dbReference type="InterPro" id="IPR050493">
    <property type="entry name" value="FAD-dep_Monooxygenase_BioMet"/>
</dbReference>
<dbReference type="Proteomes" id="UP001209654">
    <property type="component" value="Unassembled WGS sequence"/>
</dbReference>
<evidence type="ECO:0000313" key="5">
    <source>
        <dbReference type="Proteomes" id="UP001209654"/>
    </source>
</evidence>
<dbReference type="PANTHER" id="PTHR13789">
    <property type="entry name" value="MONOOXYGENASE"/>
    <property type="match status" value="1"/>
</dbReference>
<dbReference type="PRINTS" id="PR00420">
    <property type="entry name" value="RNGMNOXGNASE"/>
</dbReference>
<name>A0ABQ5MZG6_9MICC</name>
<dbReference type="Pfam" id="PF01494">
    <property type="entry name" value="FAD_binding_3"/>
    <property type="match status" value="1"/>
</dbReference>
<proteinExistence type="predicted"/>
<dbReference type="GO" id="GO:0004497">
    <property type="term" value="F:monooxygenase activity"/>
    <property type="evidence" value="ECO:0007669"/>
    <property type="project" value="UniProtKB-KW"/>
</dbReference>
<feature type="domain" description="FAD-binding" evidence="3">
    <location>
        <begin position="7"/>
        <end position="341"/>
    </location>
</feature>
<reference evidence="4 5" key="1">
    <citation type="journal article" date="2023" name="Int. J. Syst. Evol. Microbiol.">
        <title>Arthrobacter mangrovi sp. nov., an actinobacterium isolated from the rhizosphere of a mangrove.</title>
        <authorList>
            <person name="Hamada M."/>
            <person name="Saitou S."/>
            <person name="Enomoto N."/>
            <person name="Nanri K."/>
            <person name="Hidaka K."/>
            <person name="Miura T."/>
            <person name="Tamura T."/>
        </authorList>
    </citation>
    <scope>NUCLEOTIDE SEQUENCE [LARGE SCALE GENOMIC DNA]</scope>
    <source>
        <strain evidence="4 5">NBRC 112813</strain>
    </source>
</reference>
<evidence type="ECO:0000256" key="2">
    <source>
        <dbReference type="ARBA" id="ARBA00023033"/>
    </source>
</evidence>
<evidence type="ECO:0000256" key="1">
    <source>
        <dbReference type="ARBA" id="ARBA00023002"/>
    </source>
</evidence>
<protein>
    <submittedName>
        <fullName evidence="4">Monooxygenase</fullName>
    </submittedName>
</protein>
<dbReference type="RefSeq" id="WP_264797463.1">
    <property type="nucleotide sequence ID" value="NZ_BRVS01000031.1"/>
</dbReference>
<dbReference type="SUPFAM" id="SSF51905">
    <property type="entry name" value="FAD/NAD(P)-binding domain"/>
    <property type="match status" value="1"/>
</dbReference>
<comment type="caution">
    <text evidence="4">The sequence shown here is derived from an EMBL/GenBank/DDBJ whole genome shotgun (WGS) entry which is preliminary data.</text>
</comment>
<keyword evidence="5" id="KW-1185">Reference proteome</keyword>
<accession>A0ABQ5MZG6</accession>
<sequence length="385" mass="41144">MAEGERKALIVGAGIGGLATALALQNAGWKVEVLERSGSLEPPGSGLSLWPNALAALERLGVLDEVLAAAVPVRGDVLDMEGEPIMLLEQLKVRRRYGLPIQMIHRNDLTSILAKRLKVNTVHLGLGVTAFHLGFPRSSVEISTGGRKNADLVVGADGLYSVVRGALLGVGAPRSSGTTALRGVCDATGLDNGMVPWGEMWGDGGVFGATPLPGGRVYWYGTLPTKALDPYRSRGWKTAAASTFAHWHRGIRSVIEQTPEDAIMAHELFDRKPEPVWSARSATLVGDAAHPMLPFLGQGGCQALEDAVALADALGQHEAVADGLIAYEAARTRRANKIVSQSHTMARLAQLDSEKLRKARNTTMRMLPKSFRLKQLDGVVGYEGR</sequence>
<evidence type="ECO:0000313" key="4">
    <source>
        <dbReference type="EMBL" id="GLB69369.1"/>
    </source>
</evidence>
<dbReference type="EMBL" id="BRVS01000031">
    <property type="protein sequence ID" value="GLB69369.1"/>
    <property type="molecule type" value="Genomic_DNA"/>
</dbReference>
<gene>
    <name evidence="4" type="ORF">AHIS1636_38120</name>
</gene>